<evidence type="ECO:0000256" key="1">
    <source>
        <dbReference type="SAM" id="Phobius"/>
    </source>
</evidence>
<gene>
    <name evidence="2" type="ORF">U725_02151</name>
</gene>
<dbReference type="Proteomes" id="UP000028401">
    <property type="component" value="Unassembled WGS sequence"/>
</dbReference>
<reference evidence="2 3" key="1">
    <citation type="submission" date="2014-06" db="EMBL/GenBank/DDBJ databases">
        <title>Draft genome sequence of the putrescine producing strain Lactococcus lactis subsp cremoris GE214.</title>
        <authorList>
            <person name="Ladero V."/>
            <person name="Linares D.M."/>
            <person name="del Rio B."/>
            <person name="Mayo B."/>
            <person name="Martin M.C."/>
            <person name="Fernandez M."/>
            <person name="Alvarez M.A."/>
        </authorList>
    </citation>
    <scope>NUCLEOTIDE SEQUENCE [LARGE SCALE GENOMIC DNA]</scope>
    <source>
        <strain evidence="2 3">GE214</strain>
    </source>
</reference>
<evidence type="ECO:0000313" key="2">
    <source>
        <dbReference type="EMBL" id="KEY61709.1"/>
    </source>
</evidence>
<protein>
    <submittedName>
        <fullName evidence="2">Uncharacterized protein</fullName>
    </submittedName>
</protein>
<proteinExistence type="predicted"/>
<comment type="caution">
    <text evidence="2">The sequence shown here is derived from an EMBL/GenBank/DDBJ whole genome shotgun (WGS) entry which is preliminary data.</text>
</comment>
<dbReference type="PATRIC" id="fig|1415168.3.peg.2216"/>
<keyword evidence="1" id="KW-1133">Transmembrane helix</keyword>
<keyword evidence="1" id="KW-0472">Membrane</keyword>
<dbReference type="EMBL" id="AZSI01000134">
    <property type="protein sequence ID" value="KEY61709.1"/>
    <property type="molecule type" value="Genomic_DNA"/>
</dbReference>
<dbReference type="RefSeq" id="WP_042748733.1">
    <property type="nucleotide sequence ID" value="NZ_AZSI01000134.1"/>
</dbReference>
<sequence length="205" mass="23147">MAYLKKILKLSFGLSPIAVVISAYLLAGFYKFKIPFIDEGSLGEFNVALYSAILMLLVNLLQHLLTPSTSIELEFSSQKGVYNNIDMISCPFNSDIATVYFFIKLTGNPKKLQDKKLKLLLPPDVTAQSLPDFSGFYSLDNDGSSLEVYMSKFFNNNRSTFLEKEGKEIAFNVIKSREDINGLISSELNKERRVSFKANKLRLTR</sequence>
<feature type="transmembrane region" description="Helical" evidence="1">
    <location>
        <begin position="7"/>
        <end position="27"/>
    </location>
</feature>
<accession>A0A084A8T0</accession>
<dbReference type="AlphaFoldDB" id="A0A084A8T0"/>
<name>A0A084A8T0_LACLC</name>
<feature type="transmembrane region" description="Helical" evidence="1">
    <location>
        <begin position="47"/>
        <end position="65"/>
    </location>
</feature>
<organism evidence="2 3">
    <name type="scientific">Lactococcus cremoris subsp. cremoris GE214</name>
    <dbReference type="NCBI Taxonomy" id="1415168"/>
    <lineage>
        <taxon>Bacteria</taxon>
        <taxon>Bacillati</taxon>
        <taxon>Bacillota</taxon>
        <taxon>Bacilli</taxon>
        <taxon>Lactobacillales</taxon>
        <taxon>Streptococcaceae</taxon>
        <taxon>Lactococcus</taxon>
        <taxon>Lactococcus cremoris subsp. cremoris</taxon>
    </lineage>
</organism>
<keyword evidence="1" id="KW-0812">Transmembrane</keyword>
<evidence type="ECO:0000313" key="3">
    <source>
        <dbReference type="Proteomes" id="UP000028401"/>
    </source>
</evidence>